<feature type="signal peptide" evidence="1">
    <location>
        <begin position="1"/>
        <end position="22"/>
    </location>
</feature>
<dbReference type="GeneID" id="18925307"/>
<evidence type="ECO:0000256" key="1">
    <source>
        <dbReference type="SAM" id="SignalP"/>
    </source>
</evidence>
<evidence type="ECO:0008006" key="4">
    <source>
        <dbReference type="Google" id="ProtNLM"/>
    </source>
</evidence>
<proteinExistence type="predicted"/>
<protein>
    <recommendedName>
        <fullName evidence="4">Secreted protein</fullName>
    </recommendedName>
</protein>
<evidence type="ECO:0000313" key="3">
    <source>
        <dbReference type="Proteomes" id="UP000001072"/>
    </source>
</evidence>
<reference evidence="3" key="1">
    <citation type="journal article" date="2011" name="Proc. Natl. Acad. Sci. U.S.A.">
        <title>Obligate biotrophy features unraveled by the genomic analysis of rust fungi.</title>
        <authorList>
            <person name="Duplessis S."/>
            <person name="Cuomo C.A."/>
            <person name="Lin Y.-C."/>
            <person name="Aerts A."/>
            <person name="Tisserant E."/>
            <person name="Veneault-Fourrey C."/>
            <person name="Joly D.L."/>
            <person name="Hacquard S."/>
            <person name="Amselem J."/>
            <person name="Cantarel B.L."/>
            <person name="Chiu R."/>
            <person name="Coutinho P.M."/>
            <person name="Feau N."/>
            <person name="Field M."/>
            <person name="Frey P."/>
            <person name="Gelhaye E."/>
            <person name="Goldberg J."/>
            <person name="Grabherr M.G."/>
            <person name="Kodira C.D."/>
            <person name="Kohler A."/>
            <person name="Kuees U."/>
            <person name="Lindquist E.A."/>
            <person name="Lucas S.M."/>
            <person name="Mago R."/>
            <person name="Mauceli E."/>
            <person name="Morin E."/>
            <person name="Murat C."/>
            <person name="Pangilinan J.L."/>
            <person name="Park R."/>
            <person name="Pearson M."/>
            <person name="Quesneville H."/>
            <person name="Rouhier N."/>
            <person name="Sakthikumar S."/>
            <person name="Salamov A.A."/>
            <person name="Schmutz J."/>
            <person name="Selles B."/>
            <person name="Shapiro H."/>
            <person name="Tanguay P."/>
            <person name="Tuskan G.A."/>
            <person name="Henrissat B."/>
            <person name="Van de Peer Y."/>
            <person name="Rouze P."/>
            <person name="Ellis J.G."/>
            <person name="Dodds P.N."/>
            <person name="Schein J.E."/>
            <person name="Zhong S."/>
            <person name="Hamelin R.C."/>
            <person name="Grigoriev I.V."/>
            <person name="Szabo L.J."/>
            <person name="Martin F."/>
        </authorList>
    </citation>
    <scope>NUCLEOTIDE SEQUENCE [LARGE SCALE GENOMIC DNA]</scope>
    <source>
        <strain evidence="3">98AG31 / pathotype 3-4-7</strain>
    </source>
</reference>
<dbReference type="AlphaFoldDB" id="F4SD30"/>
<accession>F4SD30</accession>
<dbReference type="InParanoid" id="F4SD30"/>
<keyword evidence="1" id="KW-0732">Signal</keyword>
<sequence length="164" mass="18724">MFSLHATLVLGLCIFLPSLTFAEEHPPQSAHVYWRWKDEANSDAKDSSLFTGHANITWTRKAGCEMSGPASNFRFFVSPTARVHVEAETKNKKGSTKCHAYSRTDFWIHNGDRTQKMKIRLPDICNDHDCKGPDQEIPNVQCLNGPKGRIVMNLDKWIDECFER</sequence>
<dbReference type="Proteomes" id="UP000001072">
    <property type="component" value="Unassembled WGS sequence"/>
</dbReference>
<organism evidence="3">
    <name type="scientific">Melampsora larici-populina (strain 98AG31 / pathotype 3-4-7)</name>
    <name type="common">Poplar leaf rust fungus</name>
    <dbReference type="NCBI Taxonomy" id="747676"/>
    <lineage>
        <taxon>Eukaryota</taxon>
        <taxon>Fungi</taxon>
        <taxon>Dikarya</taxon>
        <taxon>Basidiomycota</taxon>
        <taxon>Pucciniomycotina</taxon>
        <taxon>Pucciniomycetes</taxon>
        <taxon>Pucciniales</taxon>
        <taxon>Melampsoraceae</taxon>
        <taxon>Melampsora</taxon>
    </lineage>
</organism>
<dbReference type="HOGENOM" id="CLU_1619410_0_0_1"/>
<keyword evidence="3" id="KW-1185">Reference proteome</keyword>
<dbReference type="RefSeq" id="XP_007419281.1">
    <property type="nucleotide sequence ID" value="XM_007419219.1"/>
</dbReference>
<name>F4SD30_MELLP</name>
<evidence type="ECO:0000313" key="2">
    <source>
        <dbReference type="EMBL" id="EGF97448.1"/>
    </source>
</evidence>
<dbReference type="KEGG" id="mlr:MELLADRAFT_114336"/>
<feature type="chain" id="PRO_5003318432" description="Secreted protein" evidence="1">
    <location>
        <begin position="23"/>
        <end position="164"/>
    </location>
</feature>
<dbReference type="VEuPathDB" id="FungiDB:MELLADRAFT_114336"/>
<gene>
    <name evidence="2" type="ORF">MELLADRAFT_114336</name>
</gene>
<dbReference type="EMBL" id="GL883233">
    <property type="protein sequence ID" value="EGF97448.1"/>
    <property type="molecule type" value="Genomic_DNA"/>
</dbReference>